<sequence>MSTALETLKDTITKMGINSAVIIDDELLDNQQVILDIINGQYDSEEFEVHSFVQNLGYTIEGLKESDEFPAEIIKEFKKIFPDIVKSEISELLDVVFLLFENDKIRLLDGATENLETDSNTIIFLDYKLKGSALTSERLTKLLAQKETSNSDPRCIVFISKDEYFSLDSTKRFRMLDSKEKSQYFRALRNEHDSKFNKNSLYDYINKKQLITQEKTRNELHMVFQNLYGGQQFFRLLSNVEQILIQSSEAVLGQFHLLNARSIQELIREKVVEEGESAPAFLMQWISRHIAKKVEQNEEVAFKIDQILKNINEWNQSFYEIHEDIALREILLSEMWDTKVNERHLPVDFGDIFEVLYNGEKKRAILLTQTCTLAVRNNGKRTGRVAMLALENPEKFKLQSGVTLDDWEGKKITFDLDETISYPINFLDITTLNFDGKAVIEKENGTSEMSFPTRYLWSDGYKIMIEKLVNNLVDKLLVNRSPLYQIDETWMPYENFSNQQILKFEFPIRRLSRLDQQYALYVFQAAQAWWGRIGLPVNVNFMDDYREVTGTIIVQGKESKGKFFVKRRLNDITDVGVLIDDINDCVKALFEDDDETKSDLERLFTKPELARFHYSSGQKIMSLKSDKTALELLGNNKIYINIISEDQCRIEIIMGKISKCFLEEEDITNHIAGYGMDKEGRIRLKIAKALLEEKNLTELIDRIGNKTNDDEVFGPVVSLSSNDQVFQFELHKNRLNIRVCRDIRVSENIAAAKESYETPE</sequence>
<evidence type="ECO:0000313" key="2">
    <source>
        <dbReference type="Proteomes" id="UP001310386"/>
    </source>
</evidence>
<protein>
    <submittedName>
        <fullName evidence="1">Uncharacterized protein</fullName>
    </submittedName>
</protein>
<name>A0ABU5ZMI7_9BACL</name>
<gene>
    <name evidence="1" type="ORF">VF724_19055</name>
</gene>
<proteinExistence type="predicted"/>
<accession>A0ABU5ZMI7</accession>
<comment type="caution">
    <text evidence="1">The sequence shown here is derived from an EMBL/GenBank/DDBJ whole genome shotgun (WGS) entry which is preliminary data.</text>
</comment>
<dbReference type="Proteomes" id="UP001310386">
    <property type="component" value="Unassembled WGS sequence"/>
</dbReference>
<dbReference type="EMBL" id="JAYJLD010000048">
    <property type="protein sequence ID" value="MEB3103736.1"/>
    <property type="molecule type" value="Genomic_DNA"/>
</dbReference>
<organism evidence="1 2">
    <name type="scientific">Ferviditalea candida</name>
    <dbReference type="NCBI Taxonomy" id="3108399"/>
    <lineage>
        <taxon>Bacteria</taxon>
        <taxon>Bacillati</taxon>
        <taxon>Bacillota</taxon>
        <taxon>Bacilli</taxon>
        <taxon>Bacillales</taxon>
        <taxon>Paenibacillaceae</taxon>
        <taxon>Ferviditalea</taxon>
    </lineage>
</organism>
<keyword evidence="2" id="KW-1185">Reference proteome</keyword>
<evidence type="ECO:0000313" key="1">
    <source>
        <dbReference type="EMBL" id="MEB3103736.1"/>
    </source>
</evidence>
<reference evidence="1" key="1">
    <citation type="submission" date="2023-12" db="EMBL/GenBank/DDBJ databases">
        <title>Fervidustalea candida gen. nov., sp. nov., a novel member of the family Paenibacillaceae isolated from a geothermal area.</title>
        <authorList>
            <person name="Li W.-J."/>
            <person name="Jiao J.-Y."/>
            <person name="Chen Y."/>
        </authorList>
    </citation>
    <scope>NUCLEOTIDE SEQUENCE</scope>
    <source>
        <strain evidence="1">SYSU GA230002</strain>
    </source>
</reference>
<dbReference type="RefSeq" id="WP_371755864.1">
    <property type="nucleotide sequence ID" value="NZ_JAYJLD010000048.1"/>
</dbReference>